<keyword evidence="2" id="KW-0677">Repeat</keyword>
<dbReference type="SUPFAM" id="SSF50729">
    <property type="entry name" value="PH domain-like"/>
    <property type="match status" value="1"/>
</dbReference>
<dbReference type="SMART" id="SM00706">
    <property type="entry name" value="TECPR"/>
    <property type="match status" value="9"/>
</dbReference>
<evidence type="ECO:0000256" key="2">
    <source>
        <dbReference type="ARBA" id="ARBA00022737"/>
    </source>
</evidence>
<dbReference type="InterPro" id="IPR006624">
    <property type="entry name" value="Beta-propeller_rpt_TECPR"/>
</dbReference>
<dbReference type="GO" id="GO:0098588">
    <property type="term" value="C:bounding membrane of organelle"/>
    <property type="evidence" value="ECO:0007669"/>
    <property type="project" value="UniProtKB-ARBA"/>
</dbReference>
<protein>
    <submittedName>
        <fullName evidence="6">Tectonin beta-propeller repeat containing 1b</fullName>
    </submittedName>
</protein>
<feature type="region of interest" description="Disordered" evidence="3">
    <location>
        <begin position="957"/>
        <end position="981"/>
    </location>
</feature>
<name>A0A8C4N964_EPTBU</name>
<accession>A0A8C4N964</accession>
<dbReference type="Pfam" id="PF06462">
    <property type="entry name" value="Hyd_WA"/>
    <property type="match status" value="4"/>
</dbReference>
<dbReference type="GO" id="GO:0005737">
    <property type="term" value="C:cytoplasm"/>
    <property type="evidence" value="ECO:0007669"/>
    <property type="project" value="UniProtKB-ARBA"/>
</dbReference>
<comment type="similarity">
    <text evidence="1">Belongs to the TECPR1 family.</text>
</comment>
<dbReference type="GeneTree" id="ENSGT00510000047886"/>
<feature type="chain" id="PRO_5034734675" evidence="4">
    <location>
        <begin position="21"/>
        <end position="981"/>
    </location>
</feature>
<keyword evidence="4" id="KW-0732">Signal</keyword>
<evidence type="ECO:0000256" key="1">
    <source>
        <dbReference type="ARBA" id="ARBA00005966"/>
    </source>
</evidence>
<dbReference type="AlphaFoldDB" id="A0A8C4N964"/>
<feature type="signal peptide" evidence="4">
    <location>
        <begin position="1"/>
        <end position="20"/>
    </location>
</feature>
<proteinExistence type="inferred from homology"/>
<evidence type="ECO:0000256" key="4">
    <source>
        <dbReference type="SAM" id="SignalP"/>
    </source>
</evidence>
<dbReference type="Pfam" id="PF19193">
    <property type="entry name" value="Tectonin"/>
    <property type="match status" value="1"/>
</dbReference>
<evidence type="ECO:0000256" key="3">
    <source>
        <dbReference type="SAM" id="MobiDB-lite"/>
    </source>
</evidence>
<dbReference type="PANTHER" id="PTHR23250:SF1">
    <property type="entry name" value="TECTONIN BETA-PROPELLER REPEAT-CONTAINING PROTEIN 1"/>
    <property type="match status" value="1"/>
</dbReference>
<evidence type="ECO:0000313" key="7">
    <source>
        <dbReference type="Proteomes" id="UP000694388"/>
    </source>
</evidence>
<feature type="compositionally biased region" description="Polar residues" evidence="3">
    <location>
        <begin position="965"/>
        <end position="981"/>
    </location>
</feature>
<feature type="domain" description="PH" evidence="5">
    <location>
        <begin position="478"/>
        <end position="517"/>
    </location>
</feature>
<dbReference type="PANTHER" id="PTHR23250">
    <property type="entry name" value="DYSFERLIN-RELATED"/>
    <property type="match status" value="1"/>
</dbReference>
<dbReference type="OMA" id="CPMQISR"/>
<reference evidence="6" key="2">
    <citation type="submission" date="2025-09" db="UniProtKB">
        <authorList>
            <consortium name="Ensembl"/>
        </authorList>
    </citation>
    <scope>IDENTIFICATION</scope>
</reference>
<organism evidence="6 7">
    <name type="scientific">Eptatretus burgeri</name>
    <name type="common">Inshore hagfish</name>
    <dbReference type="NCBI Taxonomy" id="7764"/>
    <lineage>
        <taxon>Eukaryota</taxon>
        <taxon>Metazoa</taxon>
        <taxon>Chordata</taxon>
        <taxon>Craniata</taxon>
        <taxon>Vertebrata</taxon>
        <taxon>Cyclostomata</taxon>
        <taxon>Myxini</taxon>
        <taxon>Myxiniformes</taxon>
        <taxon>Myxinidae</taxon>
        <taxon>Eptatretinae</taxon>
        <taxon>Eptatretus</taxon>
    </lineage>
</organism>
<dbReference type="PROSITE" id="PS50003">
    <property type="entry name" value="PH_DOMAIN"/>
    <property type="match status" value="1"/>
</dbReference>
<dbReference type="Pfam" id="PF06398">
    <property type="entry name" value="Pex24p"/>
    <property type="match status" value="1"/>
</dbReference>
<keyword evidence="7" id="KW-1185">Reference proteome</keyword>
<evidence type="ECO:0000259" key="5">
    <source>
        <dbReference type="PROSITE" id="PS50003"/>
    </source>
</evidence>
<evidence type="ECO:0000313" key="6">
    <source>
        <dbReference type="Ensembl" id="ENSEBUP00000003285.1"/>
    </source>
</evidence>
<dbReference type="InterPro" id="IPR006614">
    <property type="entry name" value="Peroxin/Ferlin"/>
</dbReference>
<reference evidence="6" key="1">
    <citation type="submission" date="2025-08" db="UniProtKB">
        <authorList>
            <consortium name="Ensembl"/>
        </authorList>
    </citation>
    <scope>IDENTIFICATION</scope>
</reference>
<dbReference type="SMART" id="SM00694">
    <property type="entry name" value="DysFC"/>
    <property type="match status" value="1"/>
</dbReference>
<dbReference type="Proteomes" id="UP000694388">
    <property type="component" value="Unplaced"/>
</dbReference>
<dbReference type="InterPro" id="IPR001849">
    <property type="entry name" value="PH_domain"/>
</dbReference>
<sequence length="981" mass="109531">MGTRMLVVLKPLFCDIAVGGWQMWDNDSGTLSVWAVTVDGKIKFRLGVTRDTPEGIGWQTVETPSQVLQLSCSPSSLVWAVLWEGKLLMRLQVNRSCPQGHGWFEVSPPEHEFGVVQVAVGTRVIWTVTSDGKVWFRTSVTPSCPAGVGWVEMPVHLIMLSVAPDDQVWAIERRRRSLYIREGIDSSELGGRSWKLVALTPDRKVDGQKMVGAQEQDGGTENVEEQLTCMRVNDKPRDGESGGHDSESEDSEKLMMAKAEGWNKMDKELESKDGFGASDIMREACKKVGIWDAEAYNWEATAQKERPLDETSSLCSSVGEEGADSFECDAPIWTWVSAGACLVDWANLPSWLASSRDGVNMKMARETARQTASESPWHRNIARQLVELAQKERQGFEHYPQATDQQEMWVRKGFLQWWRDWAPHKWMPVEVELEQVLGHEGRKEALLLIYYRMGSTPKYLHVFVSDVTIFVPILSPTRHTFAVYTPESTRARWPVRLATRTEEELRDWLAVLTLAVCQTRGLSKQPSASAFWSVTCCGDVFVCDPPSHQEELQKPPPADELFWRQVGGHLRLVETGAGGVVWGLGYDNTPWVYTGGYGGGFLQGLVGSLDDMGTQTDHMQVDLYENQRWNPITGYTARGLLTDRYMWSDKSGLNERNKDSVRPPSPLWCWDSNWSVDFAVPGGTDKEGWQYASDFPASYHGSKTIKDFVRRRRWERYCKLVTSGPWREVHRSPLLDISIMPDPSHESQHRSDSDTIALWAISVNGDVLYRQGVTRGNTIGESWHHVPTDQPFMSISVGRKGQVWAVSSNGAAFLRQGLSANCFTGTHWELVCAPARQQFCQVSVGDCTVCCVDKQGNLWLREGLEKGGTSGTGWKLISDNIRKVSVGPVDQIWAIADHVQGTMSLSRGTVAHRIGVGPASPAGVRWEYGIGGGWDHISVRGFFPRPPQVDEVQSADNLDLLPSPDSGSNTRSTESFSAIAC</sequence>
<dbReference type="Ensembl" id="ENSEBUT00000003652.1">
    <property type="protein sequence ID" value="ENSEBUP00000003285.1"/>
    <property type="gene ID" value="ENSEBUG00000002413.1"/>
</dbReference>
<dbReference type="InterPro" id="IPR010482">
    <property type="entry name" value="TECPR1-like_DysF"/>
</dbReference>
<dbReference type="SMART" id="SM00693">
    <property type="entry name" value="DysFN"/>
    <property type="match status" value="1"/>
</dbReference>
<dbReference type="InterPro" id="IPR051513">
    <property type="entry name" value="Tectonin_beta-prop"/>
</dbReference>
<feature type="compositionally biased region" description="Basic and acidic residues" evidence="3">
    <location>
        <begin position="232"/>
        <end position="252"/>
    </location>
</feature>
<feature type="region of interest" description="Disordered" evidence="3">
    <location>
        <begin position="231"/>
        <end position="252"/>
    </location>
</feature>